<comment type="caution">
    <text evidence="1">The sequence shown here is derived from an EMBL/GenBank/DDBJ whole genome shotgun (WGS) entry which is preliminary data.</text>
</comment>
<accession>A0ACB7SYN0</accession>
<protein>
    <submittedName>
        <fullName evidence="1">Uncharacterized protein</fullName>
    </submittedName>
</protein>
<reference evidence="1" key="1">
    <citation type="submission" date="2020-05" db="EMBL/GenBank/DDBJ databases">
        <title>Large-scale comparative analyses of tick genomes elucidate their genetic diversity and vector capacities.</title>
        <authorList>
            <person name="Jia N."/>
            <person name="Wang J."/>
            <person name="Shi W."/>
            <person name="Du L."/>
            <person name="Sun Y."/>
            <person name="Zhan W."/>
            <person name="Jiang J."/>
            <person name="Wang Q."/>
            <person name="Zhang B."/>
            <person name="Ji P."/>
            <person name="Sakyi L.B."/>
            <person name="Cui X."/>
            <person name="Yuan T."/>
            <person name="Jiang B."/>
            <person name="Yang W."/>
            <person name="Lam T.T.-Y."/>
            <person name="Chang Q."/>
            <person name="Ding S."/>
            <person name="Wang X."/>
            <person name="Zhu J."/>
            <person name="Ruan X."/>
            <person name="Zhao L."/>
            <person name="Wei J."/>
            <person name="Que T."/>
            <person name="Du C."/>
            <person name="Cheng J."/>
            <person name="Dai P."/>
            <person name="Han X."/>
            <person name="Huang E."/>
            <person name="Gao Y."/>
            <person name="Liu J."/>
            <person name="Shao H."/>
            <person name="Ye R."/>
            <person name="Li L."/>
            <person name="Wei W."/>
            <person name="Wang X."/>
            <person name="Wang C."/>
            <person name="Yang T."/>
            <person name="Huo Q."/>
            <person name="Li W."/>
            <person name="Guo W."/>
            <person name="Chen H."/>
            <person name="Zhou L."/>
            <person name="Ni X."/>
            <person name="Tian J."/>
            <person name="Zhou Y."/>
            <person name="Sheng Y."/>
            <person name="Liu T."/>
            <person name="Pan Y."/>
            <person name="Xia L."/>
            <person name="Li J."/>
            <person name="Zhao F."/>
            <person name="Cao W."/>
        </authorList>
    </citation>
    <scope>NUCLEOTIDE SEQUENCE</scope>
    <source>
        <strain evidence="1">Hyas-2018</strain>
    </source>
</reference>
<dbReference type="Proteomes" id="UP000821845">
    <property type="component" value="Chromosome 2"/>
</dbReference>
<name>A0ACB7SYN0_HYAAI</name>
<evidence type="ECO:0000313" key="1">
    <source>
        <dbReference type="EMBL" id="KAH6939988.1"/>
    </source>
</evidence>
<sequence length="597" mass="69117">MFWTAGLRLGYIKYVPQETDENSLTDILRALELPWPTTAPSTELEMLDTLVGSSLEYSLPLLWAFAVGRHPRKNRQNAVYVILDRTTSTWFRHVRAMAKNKKVANFLRRCAENVGGKGQSYDSMIRRLLRTHLEIERALKYSFEVNEPEFMNFSDVTLRVAVNRHLPDESQQWPDDEMVCMQRAVFIRFRQEHLADAAKASAFKSYLGAYLVWYLAPYTSPYLTRSLMADMGVPEQEKDFVRQRCSSLVQSTLTLAFWKARQDKITRVAKKVAFEVYASLRVLLLSMVAHYDKDVADHMSDFIEALSLNVYNMSLGWDVLERIYRAMPPVRGTFVQMYRTIETYKSNLLRRSIRRPNSSYVYVPQLSEVRAYRLLAAREIYVPLTNQMWPLFDEDYPRPALMAGFGWQTARGLVEMIYYTYFIDSNFQRIPEERNAFPLPLRLTMGRFREDLRAAIRRSENMTLPDAELNSATLESLALLLAHRASEAPTKNSTATKTPRGGERFRIGIPVDWDTGHHPAHFPDIPAKQLFFLVSCFRQCNQKPGMRERLHCNQLLPRLPGFNDAFDCKAGDRMFAGNSEIWVKRASATEKTRHDDS</sequence>
<dbReference type="EMBL" id="CM023482">
    <property type="protein sequence ID" value="KAH6939988.1"/>
    <property type="molecule type" value="Genomic_DNA"/>
</dbReference>
<proteinExistence type="predicted"/>
<organism evidence="1 2">
    <name type="scientific">Hyalomma asiaticum</name>
    <name type="common">Tick</name>
    <dbReference type="NCBI Taxonomy" id="266040"/>
    <lineage>
        <taxon>Eukaryota</taxon>
        <taxon>Metazoa</taxon>
        <taxon>Ecdysozoa</taxon>
        <taxon>Arthropoda</taxon>
        <taxon>Chelicerata</taxon>
        <taxon>Arachnida</taxon>
        <taxon>Acari</taxon>
        <taxon>Parasitiformes</taxon>
        <taxon>Ixodida</taxon>
        <taxon>Ixodoidea</taxon>
        <taxon>Ixodidae</taxon>
        <taxon>Hyalomminae</taxon>
        <taxon>Hyalomma</taxon>
    </lineage>
</organism>
<evidence type="ECO:0000313" key="2">
    <source>
        <dbReference type="Proteomes" id="UP000821845"/>
    </source>
</evidence>
<gene>
    <name evidence="1" type="ORF">HPB50_023868</name>
</gene>
<keyword evidence="2" id="KW-1185">Reference proteome</keyword>